<evidence type="ECO:0000313" key="4">
    <source>
        <dbReference type="Proteomes" id="UP000027135"/>
    </source>
</evidence>
<organism evidence="3 4">
    <name type="scientific">Zootermopsis nevadensis</name>
    <name type="common">Dampwood termite</name>
    <dbReference type="NCBI Taxonomy" id="136037"/>
    <lineage>
        <taxon>Eukaryota</taxon>
        <taxon>Metazoa</taxon>
        <taxon>Ecdysozoa</taxon>
        <taxon>Arthropoda</taxon>
        <taxon>Hexapoda</taxon>
        <taxon>Insecta</taxon>
        <taxon>Pterygota</taxon>
        <taxon>Neoptera</taxon>
        <taxon>Polyneoptera</taxon>
        <taxon>Dictyoptera</taxon>
        <taxon>Blattodea</taxon>
        <taxon>Blattoidea</taxon>
        <taxon>Termitoidae</taxon>
        <taxon>Termopsidae</taxon>
        <taxon>Zootermopsis</taxon>
    </lineage>
</organism>
<dbReference type="GO" id="GO:0004500">
    <property type="term" value="F:dopamine beta-monooxygenase activity"/>
    <property type="evidence" value="ECO:0007669"/>
    <property type="project" value="InterPro"/>
</dbReference>
<dbReference type="GO" id="GO:0005507">
    <property type="term" value="F:copper ion binding"/>
    <property type="evidence" value="ECO:0007669"/>
    <property type="project" value="TreeGrafter"/>
</dbReference>
<feature type="domain" description="DOMON" evidence="2">
    <location>
        <begin position="178"/>
        <end position="268"/>
    </location>
</feature>
<feature type="transmembrane region" description="Helical" evidence="1">
    <location>
        <begin position="147"/>
        <end position="170"/>
    </location>
</feature>
<proteinExistence type="predicted"/>
<dbReference type="GO" id="GO:0042420">
    <property type="term" value="P:dopamine catabolic process"/>
    <property type="evidence" value="ECO:0007669"/>
    <property type="project" value="TreeGrafter"/>
</dbReference>
<dbReference type="Proteomes" id="UP000027135">
    <property type="component" value="Unassembled WGS sequence"/>
</dbReference>
<evidence type="ECO:0000259" key="2">
    <source>
        <dbReference type="PROSITE" id="PS50836"/>
    </source>
</evidence>
<sequence>MNHKNRNRSFEAHSRFVLLPSHLMEEWAGWGGPKVGGAVNRIYCRVVITLCRATVAPANLPSSVLWLVGDTNASEAVLQLGKFSVKLVQIEKPSWKFDITSSFSETSNRIDCLLESEQVNVFQVALWCNRECGQGFRRCSVSRAEGAMAWTLAVLLTLAVGLGHVAGAHWTHSTDLDPNYSVFWTPGEEAITFEVQVRTLGYVGFGFSADGQMPGADIVTGWVRDNQVFFQERKLVQLWNAHLIKYNLHGIKKPVDEKNFRKSSCTEL</sequence>
<dbReference type="PANTHER" id="PTHR10157:SF40">
    <property type="entry name" value="MOXD1 HOMOLOG 2"/>
    <property type="match status" value="1"/>
</dbReference>
<dbReference type="PANTHER" id="PTHR10157">
    <property type="entry name" value="DOPAMINE BETA HYDROXYLASE RELATED"/>
    <property type="match status" value="1"/>
</dbReference>
<name>A0A067QXQ8_ZOONE</name>
<dbReference type="EMBL" id="KK852854">
    <property type="protein sequence ID" value="KDR15030.1"/>
    <property type="molecule type" value="Genomic_DNA"/>
</dbReference>
<dbReference type="InterPro" id="IPR000945">
    <property type="entry name" value="DBH-like"/>
</dbReference>
<keyword evidence="1" id="KW-1133">Transmembrane helix</keyword>
<dbReference type="GO" id="GO:0005615">
    <property type="term" value="C:extracellular space"/>
    <property type="evidence" value="ECO:0007669"/>
    <property type="project" value="TreeGrafter"/>
</dbReference>
<dbReference type="eggNOG" id="ENOG502SX40">
    <property type="taxonomic scope" value="Eukaryota"/>
</dbReference>
<dbReference type="Pfam" id="PF03351">
    <property type="entry name" value="DOMON"/>
    <property type="match status" value="1"/>
</dbReference>
<dbReference type="GO" id="GO:0042421">
    <property type="term" value="P:norepinephrine biosynthetic process"/>
    <property type="evidence" value="ECO:0007669"/>
    <property type="project" value="TreeGrafter"/>
</dbReference>
<dbReference type="CDD" id="cd09631">
    <property type="entry name" value="DOMON_DOH"/>
    <property type="match status" value="1"/>
</dbReference>
<gene>
    <name evidence="3" type="ORF">L798_10723</name>
</gene>
<keyword evidence="1" id="KW-0472">Membrane</keyword>
<evidence type="ECO:0000256" key="1">
    <source>
        <dbReference type="SAM" id="Phobius"/>
    </source>
</evidence>
<protein>
    <submittedName>
        <fullName evidence="3">MOXD1-like protein 2</fullName>
    </submittedName>
</protein>
<dbReference type="GO" id="GO:0030667">
    <property type="term" value="C:secretory granule membrane"/>
    <property type="evidence" value="ECO:0007669"/>
    <property type="project" value="TreeGrafter"/>
</dbReference>
<dbReference type="InterPro" id="IPR045266">
    <property type="entry name" value="DOH_DOMON"/>
</dbReference>
<dbReference type="AlphaFoldDB" id="A0A067QXQ8"/>
<dbReference type="InParanoid" id="A0A067QXQ8"/>
<keyword evidence="1" id="KW-0812">Transmembrane</keyword>
<dbReference type="GO" id="GO:0006589">
    <property type="term" value="P:octopamine biosynthetic process"/>
    <property type="evidence" value="ECO:0007669"/>
    <property type="project" value="TreeGrafter"/>
</dbReference>
<dbReference type="InterPro" id="IPR005018">
    <property type="entry name" value="DOMON_domain"/>
</dbReference>
<evidence type="ECO:0000313" key="3">
    <source>
        <dbReference type="EMBL" id="KDR15030.1"/>
    </source>
</evidence>
<dbReference type="PROSITE" id="PS50836">
    <property type="entry name" value="DOMON"/>
    <property type="match status" value="1"/>
</dbReference>
<keyword evidence="4" id="KW-1185">Reference proteome</keyword>
<reference evidence="3 4" key="1">
    <citation type="journal article" date="2014" name="Nat. Commun.">
        <title>Molecular traces of alternative social organization in a termite genome.</title>
        <authorList>
            <person name="Terrapon N."/>
            <person name="Li C."/>
            <person name="Robertson H.M."/>
            <person name="Ji L."/>
            <person name="Meng X."/>
            <person name="Booth W."/>
            <person name="Chen Z."/>
            <person name="Childers C.P."/>
            <person name="Glastad K.M."/>
            <person name="Gokhale K."/>
            <person name="Gowin J."/>
            <person name="Gronenberg W."/>
            <person name="Hermansen R.A."/>
            <person name="Hu H."/>
            <person name="Hunt B.G."/>
            <person name="Huylmans A.K."/>
            <person name="Khalil S.M."/>
            <person name="Mitchell R.D."/>
            <person name="Munoz-Torres M.C."/>
            <person name="Mustard J.A."/>
            <person name="Pan H."/>
            <person name="Reese J.T."/>
            <person name="Scharf M.E."/>
            <person name="Sun F."/>
            <person name="Vogel H."/>
            <person name="Xiao J."/>
            <person name="Yang W."/>
            <person name="Yang Z."/>
            <person name="Yang Z."/>
            <person name="Zhou J."/>
            <person name="Zhu J."/>
            <person name="Brent C.S."/>
            <person name="Elsik C.G."/>
            <person name="Goodisman M.A."/>
            <person name="Liberles D.A."/>
            <person name="Roe R.M."/>
            <person name="Vargo E.L."/>
            <person name="Vilcinskas A."/>
            <person name="Wang J."/>
            <person name="Bornberg-Bauer E."/>
            <person name="Korb J."/>
            <person name="Zhang G."/>
            <person name="Liebig J."/>
        </authorList>
    </citation>
    <scope>NUCLEOTIDE SEQUENCE [LARGE SCALE GENOMIC DNA]</scope>
    <source>
        <tissue evidence="3">Whole organism</tissue>
    </source>
</reference>
<accession>A0A067QXQ8</accession>